<dbReference type="GO" id="GO:0043531">
    <property type="term" value="F:ADP binding"/>
    <property type="evidence" value="ECO:0007669"/>
    <property type="project" value="InterPro"/>
</dbReference>
<dbReference type="PANTHER" id="PTHR36766">
    <property type="entry name" value="PLANT BROAD-SPECTRUM MILDEW RESISTANCE PROTEIN RPW8"/>
    <property type="match status" value="1"/>
</dbReference>
<keyword evidence="4" id="KW-1185">Reference proteome</keyword>
<keyword evidence="1" id="KW-0611">Plant defense</keyword>
<organism evidence="3 4">
    <name type="scientific">Quercus lobata</name>
    <name type="common">Valley oak</name>
    <dbReference type="NCBI Taxonomy" id="97700"/>
    <lineage>
        <taxon>Eukaryota</taxon>
        <taxon>Viridiplantae</taxon>
        <taxon>Streptophyta</taxon>
        <taxon>Embryophyta</taxon>
        <taxon>Tracheophyta</taxon>
        <taxon>Spermatophyta</taxon>
        <taxon>Magnoliopsida</taxon>
        <taxon>eudicotyledons</taxon>
        <taxon>Gunneridae</taxon>
        <taxon>Pentapetalae</taxon>
        <taxon>rosids</taxon>
        <taxon>fabids</taxon>
        <taxon>Fagales</taxon>
        <taxon>Fagaceae</taxon>
        <taxon>Quercus</taxon>
    </lineage>
</organism>
<dbReference type="PRINTS" id="PR00364">
    <property type="entry name" value="DISEASERSIST"/>
</dbReference>
<protein>
    <recommendedName>
        <fullName evidence="2">NB-ARC domain-containing protein</fullName>
    </recommendedName>
</protein>
<dbReference type="Pfam" id="PF00931">
    <property type="entry name" value="NB-ARC"/>
    <property type="match status" value="1"/>
</dbReference>
<evidence type="ECO:0000313" key="4">
    <source>
        <dbReference type="Proteomes" id="UP000594261"/>
    </source>
</evidence>
<dbReference type="PANTHER" id="PTHR36766:SF45">
    <property type="entry name" value="NB-ARC DOMAIN-CONTAINING PROTEIN"/>
    <property type="match status" value="1"/>
</dbReference>
<dbReference type="Gene3D" id="1.10.8.430">
    <property type="entry name" value="Helical domain of apoptotic protease-activating factors"/>
    <property type="match status" value="1"/>
</dbReference>
<dbReference type="InParanoid" id="A0A7N2L4C5"/>
<evidence type="ECO:0000256" key="1">
    <source>
        <dbReference type="ARBA" id="ARBA00022821"/>
    </source>
</evidence>
<dbReference type="Proteomes" id="UP000594261">
    <property type="component" value="Chromosome 3"/>
</dbReference>
<reference evidence="3" key="2">
    <citation type="submission" date="2021-01" db="UniProtKB">
        <authorList>
            <consortium name="EnsemblPlants"/>
        </authorList>
    </citation>
    <scope>IDENTIFICATION</scope>
</reference>
<dbReference type="InterPro" id="IPR042197">
    <property type="entry name" value="Apaf_helical"/>
</dbReference>
<dbReference type="GO" id="GO:0006952">
    <property type="term" value="P:defense response"/>
    <property type="evidence" value="ECO:0007669"/>
    <property type="project" value="UniProtKB-KW"/>
</dbReference>
<dbReference type="InterPro" id="IPR002182">
    <property type="entry name" value="NB-ARC"/>
</dbReference>
<evidence type="ECO:0000259" key="2">
    <source>
        <dbReference type="Pfam" id="PF00931"/>
    </source>
</evidence>
<dbReference type="OMA" id="ERVETHF"/>
<reference evidence="3 4" key="1">
    <citation type="journal article" date="2016" name="G3 (Bethesda)">
        <title>First Draft Assembly and Annotation of the Genome of a California Endemic Oak Quercus lobata Nee (Fagaceae).</title>
        <authorList>
            <person name="Sork V.L."/>
            <person name="Fitz-Gibbon S.T."/>
            <person name="Puiu D."/>
            <person name="Crepeau M."/>
            <person name="Gugger P.F."/>
            <person name="Sherman R."/>
            <person name="Stevens K."/>
            <person name="Langley C.H."/>
            <person name="Pellegrini M."/>
            <person name="Salzberg S.L."/>
        </authorList>
    </citation>
    <scope>NUCLEOTIDE SEQUENCE [LARGE SCALE GENOMIC DNA]</scope>
    <source>
        <strain evidence="3 4">cv. SW786</strain>
    </source>
</reference>
<dbReference type="Gramene" id="QL03p010324:mrna">
    <property type="protein sequence ID" value="QL03p010324:mrna:CDS:1"/>
    <property type="gene ID" value="QL03p010324"/>
</dbReference>
<accession>A0A7N2L4C5</accession>
<dbReference type="SUPFAM" id="SSF52540">
    <property type="entry name" value="P-loop containing nucleoside triphosphate hydrolases"/>
    <property type="match status" value="1"/>
</dbReference>
<feature type="domain" description="NB-ARC" evidence="2">
    <location>
        <begin position="15"/>
        <end position="169"/>
    </location>
</feature>
<name>A0A7N2L4C5_QUELO</name>
<sequence length="203" mass="22850">MSSLWSILIGKSSEEERNLHVISLVGMAGIEKTSLAQLAFNHCLVKAHFDIRIWVCVSEPFDQCKVAKAIIQVFGVGDSNVTELQSLLEQICELIKGRKCFLGIDYEWTEDSTLWEPFRLALQNGAPGSKILITTRKNIVAKMMGSTYTINLEVLSNKDCWLVFSKIALCDKNFEECKQLEHIGRKIVKKCKGLPLAAKLFLK</sequence>
<evidence type="ECO:0000313" key="3">
    <source>
        <dbReference type="EnsemblPlants" id="QL03p010324:mrna:CDS:1"/>
    </source>
</evidence>
<dbReference type="EMBL" id="LRBV02000003">
    <property type="status" value="NOT_ANNOTATED_CDS"/>
    <property type="molecule type" value="Genomic_DNA"/>
</dbReference>
<dbReference type="EnsemblPlants" id="QL03p010324:mrna">
    <property type="protein sequence ID" value="QL03p010324:mrna:CDS:1"/>
    <property type="gene ID" value="QL03p010324"/>
</dbReference>
<dbReference type="Gene3D" id="3.40.50.300">
    <property type="entry name" value="P-loop containing nucleotide triphosphate hydrolases"/>
    <property type="match status" value="1"/>
</dbReference>
<dbReference type="AlphaFoldDB" id="A0A7N2L4C5"/>
<proteinExistence type="predicted"/>
<dbReference type="InterPro" id="IPR027417">
    <property type="entry name" value="P-loop_NTPase"/>
</dbReference>